<evidence type="ECO:0000313" key="3">
    <source>
        <dbReference type="EMBL" id="GAQ81561.1"/>
    </source>
</evidence>
<keyword evidence="4" id="KW-1185">Reference proteome</keyword>
<dbReference type="Pfam" id="PF02496">
    <property type="entry name" value="ABA_WDS"/>
    <property type="match status" value="1"/>
</dbReference>
<evidence type="ECO:0000256" key="1">
    <source>
        <dbReference type="ARBA" id="ARBA00007160"/>
    </source>
</evidence>
<evidence type="ECO:0000313" key="4">
    <source>
        <dbReference type="Proteomes" id="UP000054558"/>
    </source>
</evidence>
<comment type="similarity">
    <text evidence="1">Belongs to the abscisic acid and water stress-induced protein family.</text>
</comment>
<reference evidence="3 4" key="1">
    <citation type="journal article" date="2014" name="Nat. Commun.">
        <title>Klebsormidium flaccidum genome reveals primary factors for plant terrestrial adaptation.</title>
        <authorList>
            <person name="Hori K."/>
            <person name="Maruyama F."/>
            <person name="Fujisawa T."/>
            <person name="Togashi T."/>
            <person name="Yamamoto N."/>
            <person name="Seo M."/>
            <person name="Sato S."/>
            <person name="Yamada T."/>
            <person name="Mori H."/>
            <person name="Tajima N."/>
            <person name="Moriyama T."/>
            <person name="Ikeuchi M."/>
            <person name="Watanabe M."/>
            <person name="Wada H."/>
            <person name="Kobayashi K."/>
            <person name="Saito M."/>
            <person name="Masuda T."/>
            <person name="Sasaki-Sekimoto Y."/>
            <person name="Mashiguchi K."/>
            <person name="Awai K."/>
            <person name="Shimojima M."/>
            <person name="Masuda S."/>
            <person name="Iwai M."/>
            <person name="Nobusawa T."/>
            <person name="Narise T."/>
            <person name="Kondo S."/>
            <person name="Saito H."/>
            <person name="Sato R."/>
            <person name="Murakawa M."/>
            <person name="Ihara Y."/>
            <person name="Oshima-Yamada Y."/>
            <person name="Ohtaka K."/>
            <person name="Satoh M."/>
            <person name="Sonobe K."/>
            <person name="Ishii M."/>
            <person name="Ohtani R."/>
            <person name="Kanamori-Sato M."/>
            <person name="Honoki R."/>
            <person name="Miyazaki D."/>
            <person name="Mochizuki H."/>
            <person name="Umetsu J."/>
            <person name="Higashi K."/>
            <person name="Shibata D."/>
            <person name="Kamiya Y."/>
            <person name="Sato N."/>
            <person name="Nakamura Y."/>
            <person name="Tabata S."/>
            <person name="Ida S."/>
            <person name="Kurokawa K."/>
            <person name="Ohta H."/>
        </authorList>
    </citation>
    <scope>NUCLEOTIDE SEQUENCE [LARGE SCALE GENOMIC DNA]</scope>
    <source>
        <strain evidence="3 4">NIES-2285</strain>
    </source>
</reference>
<dbReference type="OMA" id="FHEKHER"/>
<name>A0A1Y1HX64_KLENI</name>
<gene>
    <name evidence="3" type="ORF">KFL_000840040</name>
</gene>
<dbReference type="EMBL" id="DF237033">
    <property type="protein sequence ID" value="GAQ81561.1"/>
    <property type="molecule type" value="Genomic_DNA"/>
</dbReference>
<protein>
    <submittedName>
        <fullName evidence="3">Uncharacterized protein</fullName>
    </submittedName>
</protein>
<dbReference type="Proteomes" id="UP000054558">
    <property type="component" value="Unassembled WGS sequence"/>
</dbReference>
<organism evidence="3 4">
    <name type="scientific">Klebsormidium nitens</name>
    <name type="common">Green alga</name>
    <name type="synonym">Ulothrix nitens</name>
    <dbReference type="NCBI Taxonomy" id="105231"/>
    <lineage>
        <taxon>Eukaryota</taxon>
        <taxon>Viridiplantae</taxon>
        <taxon>Streptophyta</taxon>
        <taxon>Klebsormidiophyceae</taxon>
        <taxon>Klebsormidiales</taxon>
        <taxon>Klebsormidiaceae</taxon>
        <taxon>Klebsormidium</taxon>
    </lineage>
</organism>
<sequence length="78" mass="8830">MGELGALAGGAVALWERHEEKEDPEHYGRHKTEETIAEAALVGGLGTALYEHHEKNDDEERVEKYGKRDEEKKHGWFG</sequence>
<dbReference type="PANTHER" id="PTHR33801">
    <property type="entry name" value="ABSCISIC STRESS-RIPENING PROTEIN 5"/>
    <property type="match status" value="1"/>
</dbReference>
<evidence type="ECO:0000256" key="2">
    <source>
        <dbReference type="SAM" id="MobiDB-lite"/>
    </source>
</evidence>
<accession>A0A1Y1HX64</accession>
<proteinExistence type="inferred from homology"/>
<dbReference type="AlphaFoldDB" id="A0A1Y1HX64"/>
<feature type="region of interest" description="Disordered" evidence="2">
    <location>
        <begin position="48"/>
        <end position="78"/>
    </location>
</feature>
<dbReference type="InterPro" id="IPR003496">
    <property type="entry name" value="ABA_WDS"/>
</dbReference>
<feature type="compositionally biased region" description="Basic and acidic residues" evidence="2">
    <location>
        <begin position="50"/>
        <end position="78"/>
    </location>
</feature>